<keyword evidence="4" id="KW-1185">Reference proteome</keyword>
<evidence type="ECO:0000256" key="1">
    <source>
        <dbReference type="SAM" id="MobiDB-lite"/>
    </source>
</evidence>
<evidence type="ECO:0000313" key="3">
    <source>
        <dbReference type="EMBL" id="KAG5604926.1"/>
    </source>
</evidence>
<accession>A0A9J5Z1G6</accession>
<proteinExistence type="predicted"/>
<keyword evidence="2" id="KW-0812">Transmembrane</keyword>
<reference evidence="3 4" key="1">
    <citation type="submission" date="2020-09" db="EMBL/GenBank/DDBJ databases">
        <title>De no assembly of potato wild relative species, Solanum commersonii.</title>
        <authorList>
            <person name="Cho K."/>
        </authorList>
    </citation>
    <scope>NUCLEOTIDE SEQUENCE [LARGE SCALE GENOMIC DNA]</scope>
    <source>
        <strain evidence="3">LZ3.2</strain>
        <tissue evidence="3">Leaf</tissue>
    </source>
</reference>
<name>A0A9J5Z1G6_SOLCO</name>
<organism evidence="3 4">
    <name type="scientific">Solanum commersonii</name>
    <name type="common">Commerson's wild potato</name>
    <name type="synonym">Commerson's nightshade</name>
    <dbReference type="NCBI Taxonomy" id="4109"/>
    <lineage>
        <taxon>Eukaryota</taxon>
        <taxon>Viridiplantae</taxon>
        <taxon>Streptophyta</taxon>
        <taxon>Embryophyta</taxon>
        <taxon>Tracheophyta</taxon>
        <taxon>Spermatophyta</taxon>
        <taxon>Magnoliopsida</taxon>
        <taxon>eudicotyledons</taxon>
        <taxon>Gunneridae</taxon>
        <taxon>Pentapetalae</taxon>
        <taxon>asterids</taxon>
        <taxon>lamiids</taxon>
        <taxon>Solanales</taxon>
        <taxon>Solanaceae</taxon>
        <taxon>Solanoideae</taxon>
        <taxon>Solaneae</taxon>
        <taxon>Solanum</taxon>
    </lineage>
</organism>
<evidence type="ECO:0000256" key="2">
    <source>
        <dbReference type="SAM" id="Phobius"/>
    </source>
</evidence>
<comment type="caution">
    <text evidence="3">The sequence shown here is derived from an EMBL/GenBank/DDBJ whole genome shotgun (WGS) entry which is preliminary data.</text>
</comment>
<keyword evidence="2" id="KW-0472">Membrane</keyword>
<dbReference type="Proteomes" id="UP000824120">
    <property type="component" value="Chromosome 5"/>
</dbReference>
<feature type="transmembrane region" description="Helical" evidence="2">
    <location>
        <begin position="62"/>
        <end position="85"/>
    </location>
</feature>
<feature type="region of interest" description="Disordered" evidence="1">
    <location>
        <begin position="23"/>
        <end position="47"/>
    </location>
</feature>
<keyword evidence="2" id="KW-1133">Transmembrane helix</keyword>
<protein>
    <submittedName>
        <fullName evidence="3">Uncharacterized protein</fullName>
    </submittedName>
</protein>
<sequence>MICSDSRSVQLLENFTGHLMPHLHPPQSMGLPSDVLSNPKRQKSSNGQIWQNWEKSEYFGEMGVMGLSSIVLVHALILFSGVAGLNLRSWVENRHVGPFGELGRAHRTTQRFT</sequence>
<gene>
    <name evidence="3" type="ORF">H5410_026418</name>
</gene>
<dbReference type="AlphaFoldDB" id="A0A9J5Z1G6"/>
<dbReference type="EMBL" id="JACXVP010000005">
    <property type="protein sequence ID" value="KAG5604926.1"/>
    <property type="molecule type" value="Genomic_DNA"/>
</dbReference>
<evidence type="ECO:0000313" key="4">
    <source>
        <dbReference type="Proteomes" id="UP000824120"/>
    </source>
</evidence>